<feature type="region of interest" description="Disordered" evidence="1">
    <location>
        <begin position="168"/>
        <end position="218"/>
    </location>
</feature>
<comment type="caution">
    <text evidence="2">The sequence shown here is derived from an EMBL/GenBank/DDBJ whole genome shotgun (WGS) entry which is preliminary data.</text>
</comment>
<proteinExistence type="predicted"/>
<feature type="compositionally biased region" description="Polar residues" evidence="1">
    <location>
        <begin position="1"/>
        <end position="18"/>
    </location>
</feature>
<dbReference type="Proteomes" id="UP001056436">
    <property type="component" value="Unassembled WGS sequence"/>
</dbReference>
<dbReference type="OrthoDB" id="3918840at2759"/>
<evidence type="ECO:0000313" key="2">
    <source>
        <dbReference type="EMBL" id="KAI3532368.1"/>
    </source>
</evidence>
<evidence type="ECO:0000313" key="3">
    <source>
        <dbReference type="Proteomes" id="UP001056436"/>
    </source>
</evidence>
<dbReference type="EMBL" id="SDAQ01000170">
    <property type="protein sequence ID" value="KAI3532368.1"/>
    <property type="molecule type" value="Genomic_DNA"/>
</dbReference>
<sequence>MPSLTPTTIDSSADSSETGPGESSACDVSPQETSDYKSSVASAPSPSPASTPAAVQQAPQAMQLPEMEGGFLSKPQLGDPISRQVQDAAQQQQILPGVGSRAAPAKPAHQRLMDDMELKETLINTFRAQFDAPPEVRKWKDVWQWLEIHPIQPQMQQQLERIQASEFSTRMQQEQEQNRQQLLQRPPQPQQNGMPLNMSPYQDPPIQVTPSDNEYLSY</sequence>
<keyword evidence="3" id="KW-1185">Reference proteome</keyword>
<reference evidence="2" key="1">
    <citation type="submission" date="2019-01" db="EMBL/GenBank/DDBJ databases">
        <title>Colletotrichum abscissum LGMF1257.</title>
        <authorList>
            <person name="Baroncelli R."/>
        </authorList>
    </citation>
    <scope>NUCLEOTIDE SEQUENCE</scope>
    <source>
        <strain evidence="2">Ca142</strain>
    </source>
</reference>
<feature type="compositionally biased region" description="Low complexity" evidence="1">
    <location>
        <begin position="38"/>
        <end position="61"/>
    </location>
</feature>
<feature type="compositionally biased region" description="Low complexity" evidence="1">
    <location>
        <begin position="172"/>
        <end position="185"/>
    </location>
</feature>
<protein>
    <submittedName>
        <fullName evidence="2">NACHT domain-containing protein</fullName>
    </submittedName>
</protein>
<accession>A0A9P9X234</accession>
<feature type="compositionally biased region" description="Polar residues" evidence="1">
    <location>
        <begin position="208"/>
        <end position="218"/>
    </location>
</feature>
<evidence type="ECO:0000256" key="1">
    <source>
        <dbReference type="SAM" id="MobiDB-lite"/>
    </source>
</evidence>
<dbReference type="AlphaFoldDB" id="A0A9P9X234"/>
<gene>
    <name evidence="2" type="ORF">CABS02_13872</name>
</gene>
<name>A0A9P9X234_9PEZI</name>
<organism evidence="2 3">
    <name type="scientific">Colletotrichum abscissum</name>
    <dbReference type="NCBI Taxonomy" id="1671311"/>
    <lineage>
        <taxon>Eukaryota</taxon>
        <taxon>Fungi</taxon>
        <taxon>Dikarya</taxon>
        <taxon>Ascomycota</taxon>
        <taxon>Pezizomycotina</taxon>
        <taxon>Sordariomycetes</taxon>
        <taxon>Hypocreomycetidae</taxon>
        <taxon>Glomerellales</taxon>
        <taxon>Glomerellaceae</taxon>
        <taxon>Colletotrichum</taxon>
        <taxon>Colletotrichum acutatum species complex</taxon>
    </lineage>
</organism>
<feature type="region of interest" description="Disordered" evidence="1">
    <location>
        <begin position="1"/>
        <end position="79"/>
    </location>
</feature>